<dbReference type="RefSeq" id="WP_101616493.1">
    <property type="nucleotide sequence ID" value="NZ_NMWU01000021.1"/>
</dbReference>
<comment type="caution">
    <text evidence="1">The sequence shown here is derived from an EMBL/GenBank/DDBJ whole genome shotgun (WGS) entry which is preliminary data.</text>
</comment>
<gene>
    <name evidence="1" type="ORF">Uis1B_1169</name>
</gene>
<protein>
    <submittedName>
        <fullName evidence="1">Uncharacterized protein</fullName>
    </submittedName>
</protein>
<proteinExistence type="predicted"/>
<dbReference type="EMBL" id="NMWU01000021">
    <property type="protein sequence ID" value="PLS30880.1"/>
    <property type="molecule type" value="Genomic_DNA"/>
</dbReference>
<evidence type="ECO:0000313" key="2">
    <source>
        <dbReference type="Proteomes" id="UP000235050"/>
    </source>
</evidence>
<name>A0A2N5J9J7_9BIFI</name>
<dbReference type="Proteomes" id="UP000235050">
    <property type="component" value="Unassembled WGS sequence"/>
</dbReference>
<organism evidence="1 2">
    <name type="scientific">Bifidobacterium margollesii</name>
    <dbReference type="NCBI Taxonomy" id="2020964"/>
    <lineage>
        <taxon>Bacteria</taxon>
        <taxon>Bacillati</taxon>
        <taxon>Actinomycetota</taxon>
        <taxon>Actinomycetes</taxon>
        <taxon>Bifidobacteriales</taxon>
        <taxon>Bifidobacteriaceae</taxon>
        <taxon>Bifidobacterium</taxon>
    </lineage>
</organism>
<dbReference type="OrthoDB" id="3234128at2"/>
<sequence>MEPRDVEATVMAIARKWHGVIPVWEAERWGVDPSELARWAENQGADEVSFDAEGFYRWFPERDVDIDYDYMWLTECLAIGGPGAMLCGPSALEYLEIGDMCTPGTHIAVTTRHHPVAGILWHDAKGLTAVMHHGLMVETPAQAIRDSWVCMDDARRYRVLEDALNKGLIGVDDVREYTGQTPEKRR</sequence>
<dbReference type="AlphaFoldDB" id="A0A2N5J9J7"/>
<accession>A0A2N5J9J7</accession>
<keyword evidence="2" id="KW-1185">Reference proteome</keyword>
<evidence type="ECO:0000313" key="1">
    <source>
        <dbReference type="EMBL" id="PLS30880.1"/>
    </source>
</evidence>
<reference evidence="1 2" key="1">
    <citation type="submission" date="2017-07" db="EMBL/GenBank/DDBJ databases">
        <title>Bifidobacterium novel species.</title>
        <authorList>
            <person name="Lugli G.A."/>
            <person name="Milani C."/>
            <person name="Duranti S."/>
            <person name="Mangifesta M."/>
        </authorList>
    </citation>
    <scope>NUCLEOTIDE SEQUENCE [LARGE SCALE GENOMIC DNA]</scope>
    <source>
        <strain evidence="2">Uis1B</strain>
    </source>
</reference>